<dbReference type="OrthoDB" id="9811841at2"/>
<protein>
    <recommendedName>
        <fullName evidence="4 10">4-alpha-glucanotransferase</fullName>
        <ecNumber evidence="3 10">2.4.1.25</ecNumber>
    </recommendedName>
    <alternativeName>
        <fullName evidence="8 10">Amylomaltase</fullName>
    </alternativeName>
    <alternativeName>
        <fullName evidence="9 10">Disproportionating enzyme</fullName>
    </alternativeName>
</protein>
<dbReference type="RefSeq" id="WP_072852738.1">
    <property type="nucleotide sequence ID" value="NZ_FRAH01000061.1"/>
</dbReference>
<keyword evidence="5 10" id="KW-0328">Glycosyltransferase</keyword>
<dbReference type="InterPro" id="IPR003385">
    <property type="entry name" value="Glyco_hydro_77"/>
</dbReference>
<dbReference type="EC" id="2.4.1.25" evidence="3 10"/>
<dbReference type="Pfam" id="PF02446">
    <property type="entry name" value="Glyco_hydro_77"/>
    <property type="match status" value="1"/>
</dbReference>
<dbReference type="GO" id="GO:0005975">
    <property type="term" value="P:carbohydrate metabolic process"/>
    <property type="evidence" value="ECO:0007669"/>
    <property type="project" value="InterPro"/>
</dbReference>
<evidence type="ECO:0000256" key="8">
    <source>
        <dbReference type="ARBA" id="ARBA00031423"/>
    </source>
</evidence>
<evidence type="ECO:0000313" key="11">
    <source>
        <dbReference type="EMBL" id="SHL03465.1"/>
    </source>
</evidence>
<name>A0A1M6XCD0_9FIRM</name>
<gene>
    <name evidence="11" type="ORF">SAMN02745138_02764</name>
</gene>
<dbReference type="EMBL" id="FRAH01000061">
    <property type="protein sequence ID" value="SHL03465.1"/>
    <property type="molecule type" value="Genomic_DNA"/>
</dbReference>
<evidence type="ECO:0000256" key="10">
    <source>
        <dbReference type="RuleBase" id="RU361207"/>
    </source>
</evidence>
<sequence>MLFEERKSGVLLHPTSLPSVYGIGDFGAEARRFVDTLEEAGQSLWQILPLVPIGYGNSPYQSTSAFAGNILLISPDELVEMGLLTAEDLGEIPAFDKERVDYDAVKAYKLPLLHKAYETFCAKADEDMQADFAAFCEKQDAWLSDFALFTALQAHFRAERAKGIDEEEYLAFAVDTIDFLTEEQQKDYFESACWNTWPRTLRKRNAASLKKWTRLLADAIEEEKFYQYLFFTQWQALKAYANEKGISIMGDTPIFMAYDSADVWANQKLFQLDSMGFPTVVAGVPPDYFCAEGQLWGNPLYDWKAHKKTGYLWWTERIHKALEDVDYLRIDHFRAFESHWEVKFGAENAIVGEWKKGPGMDFFKTIEKTLGKLPLIAEDLGIITDEVRALREEAGFPGMRVLQFAFGNDKNNAYLPHSCDKNSVMYSGTHDNDTTRGWYETATEAEKDHYRRYLNVDGRDVAWDFIRMAFASPAVFAIVPVQDVLNLDGSHRMNRPGIAGGNWGFRFDWSQWEEGYTHGLRYLAELFGRCAERENSDF</sequence>
<dbReference type="PANTHER" id="PTHR32438:SF5">
    <property type="entry name" value="4-ALPHA-GLUCANOTRANSFERASE DPE1, CHLOROPLASTIC_AMYLOPLASTIC"/>
    <property type="match status" value="1"/>
</dbReference>
<dbReference type="Proteomes" id="UP000183975">
    <property type="component" value="Unassembled WGS sequence"/>
</dbReference>
<comment type="catalytic activity">
    <reaction evidence="1 10">
        <text>Transfers a segment of a (1-&gt;4)-alpha-D-glucan to a new position in an acceptor, which may be glucose or a (1-&gt;4)-alpha-D-glucan.</text>
        <dbReference type="EC" id="2.4.1.25"/>
    </reaction>
</comment>
<dbReference type="NCBIfam" id="NF011080">
    <property type="entry name" value="PRK14508.1-3"/>
    <property type="match status" value="1"/>
</dbReference>
<evidence type="ECO:0000256" key="1">
    <source>
        <dbReference type="ARBA" id="ARBA00000439"/>
    </source>
</evidence>
<keyword evidence="7 10" id="KW-0119">Carbohydrate metabolism</keyword>
<evidence type="ECO:0000256" key="5">
    <source>
        <dbReference type="ARBA" id="ARBA00022676"/>
    </source>
</evidence>
<reference evidence="11 12" key="1">
    <citation type="submission" date="2016-11" db="EMBL/GenBank/DDBJ databases">
        <authorList>
            <person name="Jaros S."/>
            <person name="Januszkiewicz K."/>
            <person name="Wedrychowicz H."/>
        </authorList>
    </citation>
    <scope>NUCLEOTIDE SEQUENCE [LARGE SCALE GENOMIC DNA]</scope>
    <source>
        <strain evidence="11 12">DSM 14214</strain>
    </source>
</reference>
<evidence type="ECO:0000256" key="4">
    <source>
        <dbReference type="ARBA" id="ARBA00020295"/>
    </source>
</evidence>
<dbReference type="NCBIfam" id="TIGR00217">
    <property type="entry name" value="malQ"/>
    <property type="match status" value="1"/>
</dbReference>
<evidence type="ECO:0000256" key="2">
    <source>
        <dbReference type="ARBA" id="ARBA00005684"/>
    </source>
</evidence>
<dbReference type="GO" id="GO:0004134">
    <property type="term" value="F:4-alpha-glucanotransferase activity"/>
    <property type="evidence" value="ECO:0007669"/>
    <property type="project" value="UniProtKB-EC"/>
</dbReference>
<comment type="similarity">
    <text evidence="2 10">Belongs to the disproportionating enzyme family.</text>
</comment>
<proteinExistence type="inferred from homology"/>
<dbReference type="Gene3D" id="3.20.20.80">
    <property type="entry name" value="Glycosidases"/>
    <property type="match status" value="1"/>
</dbReference>
<organism evidence="11 12">
    <name type="scientific">Anaerotignum lactatifermentans DSM 14214</name>
    <dbReference type="NCBI Taxonomy" id="1121323"/>
    <lineage>
        <taxon>Bacteria</taxon>
        <taxon>Bacillati</taxon>
        <taxon>Bacillota</taxon>
        <taxon>Clostridia</taxon>
        <taxon>Lachnospirales</taxon>
        <taxon>Anaerotignaceae</taxon>
        <taxon>Anaerotignum</taxon>
    </lineage>
</organism>
<evidence type="ECO:0000256" key="6">
    <source>
        <dbReference type="ARBA" id="ARBA00022679"/>
    </source>
</evidence>
<keyword evidence="12" id="KW-1185">Reference proteome</keyword>
<evidence type="ECO:0000256" key="7">
    <source>
        <dbReference type="ARBA" id="ARBA00023277"/>
    </source>
</evidence>
<dbReference type="InterPro" id="IPR017853">
    <property type="entry name" value="GH"/>
</dbReference>
<accession>A0A1M6XCD0</accession>
<evidence type="ECO:0000256" key="9">
    <source>
        <dbReference type="ARBA" id="ARBA00031501"/>
    </source>
</evidence>
<evidence type="ECO:0000313" key="12">
    <source>
        <dbReference type="Proteomes" id="UP000183975"/>
    </source>
</evidence>
<keyword evidence="6 10" id="KW-0808">Transferase</keyword>
<dbReference type="AlphaFoldDB" id="A0A1M6XCD0"/>
<evidence type="ECO:0000256" key="3">
    <source>
        <dbReference type="ARBA" id="ARBA00012560"/>
    </source>
</evidence>
<dbReference type="SUPFAM" id="SSF51445">
    <property type="entry name" value="(Trans)glycosidases"/>
    <property type="match status" value="1"/>
</dbReference>
<dbReference type="PANTHER" id="PTHR32438">
    <property type="entry name" value="4-ALPHA-GLUCANOTRANSFERASE DPE1, CHLOROPLASTIC/AMYLOPLASTIC"/>
    <property type="match status" value="1"/>
</dbReference>